<dbReference type="InterPro" id="IPR026694">
    <property type="entry name" value="CUSTOS"/>
</dbReference>
<dbReference type="GeneID" id="117642565"/>
<sequence>MPSSSSSEEDLSKFREATDSTLYNESLFKGKQAQPDEKPVIIAPPSLRYIEEEEDRIHNELKVTPSFQKHVAKHLSKLLDRQLELKDKSAENSNPPIESRNVLKAKRGKNSSSTDVSSSGGVRLLGASAVFLSNLNIVPSTNRRRKRGRNIACFSSGSESSSEEIDSDDAAADISQNRVLSGNASKGFKISKPLLTDPSKDDLSRGYESLNEIGSNSNPLSIEALSLGAKDDMAFLSLHKKKNAAHFESELAASVSSMLSLGSDSQGDLPKIKKKKMKKKKKRRKEQYSEDATTETTEVEDIVEERRKKVKKAKRRRRDEKKAEEMAVIRECVPGLLEETEENVKCKECKKKKKRMKVKGEESYFKKQKSRFKLSKSSKTISKKKMSKNVSLLSEDLAKLMMNPNEAS</sequence>
<dbReference type="GO" id="GO:0005635">
    <property type="term" value="C:nuclear envelope"/>
    <property type="evidence" value="ECO:0007669"/>
    <property type="project" value="UniProtKB-SubCell"/>
</dbReference>
<dbReference type="Proteomes" id="UP000515158">
    <property type="component" value="Unplaced"/>
</dbReference>
<feature type="region of interest" description="Disordered" evidence="8">
    <location>
        <begin position="86"/>
        <end position="119"/>
    </location>
</feature>
<feature type="compositionally biased region" description="Basic residues" evidence="8">
    <location>
        <begin position="272"/>
        <end position="285"/>
    </location>
</feature>
<evidence type="ECO:0000256" key="3">
    <source>
        <dbReference type="ARBA" id="ARBA00013465"/>
    </source>
</evidence>
<dbReference type="PANTHER" id="PTHR14482">
    <property type="entry name" value="CHROMOSOME 12 ORF 43 HOMOLOG"/>
    <property type="match status" value="1"/>
</dbReference>
<keyword evidence="9" id="KW-1185">Reference proteome</keyword>
<dbReference type="RefSeq" id="XP_034236742.1">
    <property type="nucleotide sequence ID" value="XM_034380851.1"/>
</dbReference>
<evidence type="ECO:0000256" key="1">
    <source>
        <dbReference type="ARBA" id="ARBA00004259"/>
    </source>
</evidence>
<evidence type="ECO:0000256" key="4">
    <source>
        <dbReference type="ARBA" id="ARBA00022473"/>
    </source>
</evidence>
<dbReference type="Pfam" id="PF23999">
    <property type="entry name" value="CUSTOS"/>
    <property type="match status" value="1"/>
</dbReference>
<evidence type="ECO:0000256" key="7">
    <source>
        <dbReference type="SAM" id="Coils"/>
    </source>
</evidence>
<keyword evidence="4" id="KW-0217">Developmental protein</keyword>
<evidence type="ECO:0000256" key="6">
    <source>
        <dbReference type="ARBA" id="ARBA00023242"/>
    </source>
</evidence>
<dbReference type="InParanoid" id="A0A6P8YRN7"/>
<evidence type="ECO:0000313" key="10">
    <source>
        <dbReference type="RefSeq" id="XP_034236742.1"/>
    </source>
</evidence>
<comment type="subcellular location">
    <subcellularLocation>
        <location evidence="1">Nucleus envelope</location>
    </subcellularLocation>
</comment>
<dbReference type="OrthoDB" id="8196889at2759"/>
<organism evidence="10">
    <name type="scientific">Thrips palmi</name>
    <name type="common">Melon thrips</name>
    <dbReference type="NCBI Taxonomy" id="161013"/>
    <lineage>
        <taxon>Eukaryota</taxon>
        <taxon>Metazoa</taxon>
        <taxon>Ecdysozoa</taxon>
        <taxon>Arthropoda</taxon>
        <taxon>Hexapoda</taxon>
        <taxon>Insecta</taxon>
        <taxon>Pterygota</taxon>
        <taxon>Neoptera</taxon>
        <taxon>Paraneoptera</taxon>
        <taxon>Thysanoptera</taxon>
        <taxon>Terebrantia</taxon>
        <taxon>Thripoidea</taxon>
        <taxon>Thripidae</taxon>
        <taxon>Thrips</taxon>
    </lineage>
</organism>
<feature type="region of interest" description="Disordered" evidence="8">
    <location>
        <begin position="260"/>
        <end position="299"/>
    </location>
</feature>
<keyword evidence="7" id="KW-0175">Coiled coil</keyword>
<keyword evidence="5" id="KW-0879">Wnt signaling pathway</keyword>
<dbReference type="AlphaFoldDB" id="A0A6P8YRN7"/>
<evidence type="ECO:0000256" key="8">
    <source>
        <dbReference type="SAM" id="MobiDB-lite"/>
    </source>
</evidence>
<evidence type="ECO:0000313" key="9">
    <source>
        <dbReference type="Proteomes" id="UP000515158"/>
    </source>
</evidence>
<evidence type="ECO:0000256" key="2">
    <source>
        <dbReference type="ARBA" id="ARBA00008632"/>
    </source>
</evidence>
<protein>
    <recommendedName>
        <fullName evidence="3">Protein CUSTOS</fullName>
    </recommendedName>
</protein>
<keyword evidence="6" id="KW-0539">Nucleus</keyword>
<dbReference type="GO" id="GO:0016055">
    <property type="term" value="P:Wnt signaling pathway"/>
    <property type="evidence" value="ECO:0007669"/>
    <property type="project" value="UniProtKB-KW"/>
</dbReference>
<dbReference type="PANTHER" id="PTHR14482:SF0">
    <property type="entry name" value="PROTEIN CUSTOS"/>
    <property type="match status" value="1"/>
</dbReference>
<evidence type="ECO:0000256" key="5">
    <source>
        <dbReference type="ARBA" id="ARBA00022687"/>
    </source>
</evidence>
<gene>
    <name evidence="10" type="primary">LOC117642565</name>
</gene>
<reference evidence="10" key="1">
    <citation type="submission" date="2025-08" db="UniProtKB">
        <authorList>
            <consortium name="RefSeq"/>
        </authorList>
    </citation>
    <scope>IDENTIFICATION</scope>
    <source>
        <tissue evidence="10">Total insect</tissue>
    </source>
</reference>
<accession>A0A6P8YRN7</accession>
<feature type="compositionally biased region" description="Low complexity" evidence="8">
    <location>
        <begin position="260"/>
        <end position="269"/>
    </location>
</feature>
<dbReference type="KEGG" id="tpal:117642565"/>
<feature type="coiled-coil region" evidence="7">
    <location>
        <begin position="303"/>
        <end position="357"/>
    </location>
</feature>
<comment type="similarity">
    <text evidence="2">Belongs to the CUSTOS family.</text>
</comment>
<proteinExistence type="inferred from homology"/>
<name>A0A6P8YRN7_THRPL</name>